<keyword evidence="4" id="KW-0408">Iron</keyword>
<evidence type="ECO:0000313" key="9">
    <source>
        <dbReference type="Proteomes" id="UP001138768"/>
    </source>
</evidence>
<dbReference type="InterPro" id="IPR017900">
    <property type="entry name" value="4Fe4S_Fe_S_CS"/>
</dbReference>
<dbReference type="AlphaFoldDB" id="A0A9X0WC62"/>
<evidence type="ECO:0000313" key="8">
    <source>
        <dbReference type="EMBL" id="MBK1620253.1"/>
    </source>
</evidence>
<dbReference type="GO" id="GO:0051539">
    <property type="term" value="F:4 iron, 4 sulfur cluster binding"/>
    <property type="evidence" value="ECO:0007669"/>
    <property type="project" value="UniProtKB-KW"/>
</dbReference>
<evidence type="ECO:0000256" key="1">
    <source>
        <dbReference type="ARBA" id="ARBA00022485"/>
    </source>
</evidence>
<name>A0A9X0WC62_9GAMM</name>
<keyword evidence="2" id="KW-0479">Metal-binding</keyword>
<dbReference type="PROSITE" id="PS00198">
    <property type="entry name" value="4FE4S_FER_1"/>
    <property type="match status" value="1"/>
</dbReference>
<dbReference type="GO" id="GO:0046872">
    <property type="term" value="F:metal ion binding"/>
    <property type="evidence" value="ECO:0007669"/>
    <property type="project" value="UniProtKB-KW"/>
</dbReference>
<feature type="region of interest" description="Disordered" evidence="6">
    <location>
        <begin position="494"/>
        <end position="525"/>
    </location>
</feature>
<dbReference type="Proteomes" id="UP001138768">
    <property type="component" value="Unassembled WGS sequence"/>
</dbReference>
<reference evidence="8 9" key="1">
    <citation type="journal article" date="2020" name="Microorganisms">
        <title>Osmotic Adaptation and Compatible Solute Biosynthesis of Phototrophic Bacteria as Revealed from Genome Analyses.</title>
        <authorList>
            <person name="Imhoff J.F."/>
            <person name="Rahn T."/>
            <person name="Kunzel S."/>
            <person name="Keller A."/>
            <person name="Neulinger S.C."/>
        </authorList>
    </citation>
    <scope>NUCLEOTIDE SEQUENCE [LARGE SCALE GENOMIC DNA]</scope>
    <source>
        <strain evidence="8 9">DSM 25653</strain>
    </source>
</reference>
<dbReference type="PANTHER" id="PTHR32479:SF19">
    <property type="entry name" value="ANAEROBIC GLYCEROL-3-PHOSPHATE DEHYDROGENASE SUBUNIT C"/>
    <property type="match status" value="1"/>
</dbReference>
<dbReference type="Pfam" id="PF02754">
    <property type="entry name" value="CCG"/>
    <property type="match status" value="1"/>
</dbReference>
<evidence type="ECO:0000256" key="4">
    <source>
        <dbReference type="ARBA" id="ARBA00023004"/>
    </source>
</evidence>
<accession>A0A9X0WC62</accession>
<sequence>MKTALDWSAYQDAGMGDAYADIPKHGGDFAKAVAVCINSRQCEAETSKGIMCPSFRVTGDPALSTGGRVRLLKAALNGASADAHSADATQSEASLLDVALADPTLARAMDLCVACKGCKRECESNVDMALIKSEYLAQRVRRDGLRWRARLFAALPHWLSRYRPAVRWLIGVRNRHPWLAQLGQRLLGITAEVPLPAPTRAPFAADPEPVAAPASTLTEAAPPSLSEVVLLVDCFGRHFEPEIPRAALRVLKAAGYRVHIAEPAESDPNPRRPLCCGRTYLAQGLVQEAADEARRLLSALLPHARAGHWIIGLEPSCLLSLRDDHLALGLGDAAQVVAERSLLLEEFLAKELMAKRLKLPFTDAQAHDSSTTLVHGHCHQKAVGAMKSMRKVLKVLPGLTPEIIDAGCCGMAGTFGLEQEHADLSRQMAELALLPQLRANPNAPVIANGFSCRQQIRAHTAQRPRHLAQVLADALELDLDMEPQQEVATQQAVEQNRAKHNGRAWRRHYDPAQAKQGRVSQVTER</sequence>
<organism evidence="8 9">
    <name type="scientific">Lamprobacter modestohalophilus</name>
    <dbReference type="NCBI Taxonomy" id="1064514"/>
    <lineage>
        <taxon>Bacteria</taxon>
        <taxon>Pseudomonadati</taxon>
        <taxon>Pseudomonadota</taxon>
        <taxon>Gammaproteobacteria</taxon>
        <taxon>Chromatiales</taxon>
        <taxon>Chromatiaceae</taxon>
        <taxon>Lamprobacter</taxon>
    </lineage>
</organism>
<dbReference type="EMBL" id="NRRY01000035">
    <property type="protein sequence ID" value="MBK1620253.1"/>
    <property type="molecule type" value="Genomic_DNA"/>
</dbReference>
<keyword evidence="3" id="KW-0677">Repeat</keyword>
<evidence type="ECO:0000259" key="7">
    <source>
        <dbReference type="Pfam" id="PF02754"/>
    </source>
</evidence>
<dbReference type="RefSeq" id="WP_200246937.1">
    <property type="nucleotide sequence ID" value="NZ_NRRY01000035.1"/>
</dbReference>
<keyword evidence="1" id="KW-0004">4Fe-4S</keyword>
<dbReference type="GO" id="GO:0016491">
    <property type="term" value="F:oxidoreductase activity"/>
    <property type="evidence" value="ECO:0007669"/>
    <property type="project" value="UniProtKB-ARBA"/>
</dbReference>
<feature type="domain" description="Cysteine-rich" evidence="7">
    <location>
        <begin position="385"/>
        <end position="432"/>
    </location>
</feature>
<dbReference type="PANTHER" id="PTHR32479">
    <property type="entry name" value="GLYCOLATE OXIDASE IRON-SULFUR SUBUNIT"/>
    <property type="match status" value="1"/>
</dbReference>
<dbReference type="InterPro" id="IPR004017">
    <property type="entry name" value="Cys_rich_dom"/>
</dbReference>
<keyword evidence="9" id="KW-1185">Reference proteome</keyword>
<evidence type="ECO:0000256" key="3">
    <source>
        <dbReference type="ARBA" id="ARBA00022737"/>
    </source>
</evidence>
<evidence type="ECO:0000256" key="5">
    <source>
        <dbReference type="ARBA" id="ARBA00023014"/>
    </source>
</evidence>
<evidence type="ECO:0000256" key="6">
    <source>
        <dbReference type="SAM" id="MobiDB-lite"/>
    </source>
</evidence>
<keyword evidence="5" id="KW-0411">Iron-sulfur</keyword>
<protein>
    <submittedName>
        <fullName evidence="8">Ferredoxin</fullName>
    </submittedName>
</protein>
<comment type="caution">
    <text evidence="8">The sequence shown here is derived from an EMBL/GenBank/DDBJ whole genome shotgun (WGS) entry which is preliminary data.</text>
</comment>
<gene>
    <name evidence="8" type="ORF">CKO42_17755</name>
</gene>
<proteinExistence type="predicted"/>
<evidence type="ECO:0000256" key="2">
    <source>
        <dbReference type="ARBA" id="ARBA00022723"/>
    </source>
</evidence>